<accession>A0A1L7WC04</accession>
<evidence type="ECO:0000256" key="4">
    <source>
        <dbReference type="ARBA" id="ARBA00022723"/>
    </source>
</evidence>
<dbReference type="PANTHER" id="PTHR24305:SF237">
    <property type="entry name" value="CYTOCHROME P450 MONOOXYGENASE ATNE-RELATED"/>
    <property type="match status" value="1"/>
</dbReference>
<evidence type="ECO:0000256" key="1">
    <source>
        <dbReference type="ARBA" id="ARBA00001971"/>
    </source>
</evidence>
<dbReference type="GO" id="GO:0020037">
    <property type="term" value="F:heme binding"/>
    <property type="evidence" value="ECO:0007669"/>
    <property type="project" value="InterPro"/>
</dbReference>
<dbReference type="InterPro" id="IPR050121">
    <property type="entry name" value="Cytochrome_P450_monoxygenase"/>
</dbReference>
<reference evidence="10 11" key="1">
    <citation type="submission" date="2016-03" db="EMBL/GenBank/DDBJ databases">
        <authorList>
            <person name="Ploux O."/>
        </authorList>
    </citation>
    <scope>NUCLEOTIDE SEQUENCE [LARGE SCALE GENOMIC DNA]</scope>
    <source>
        <strain evidence="10 11">UAMH 11012</strain>
    </source>
</reference>
<keyword evidence="4 8" id="KW-0479">Metal-binding</keyword>
<dbReference type="GO" id="GO:0004497">
    <property type="term" value="F:monooxygenase activity"/>
    <property type="evidence" value="ECO:0007669"/>
    <property type="project" value="UniProtKB-KW"/>
</dbReference>
<evidence type="ECO:0000313" key="11">
    <source>
        <dbReference type="Proteomes" id="UP000184330"/>
    </source>
</evidence>
<protein>
    <submittedName>
        <fullName evidence="10">Uncharacterized protein</fullName>
    </submittedName>
</protein>
<keyword evidence="7 9" id="KW-0503">Monooxygenase</keyword>
<dbReference type="EMBL" id="FJOG01000001">
    <property type="protein sequence ID" value="CZR50298.1"/>
    <property type="molecule type" value="Genomic_DNA"/>
</dbReference>
<evidence type="ECO:0000256" key="5">
    <source>
        <dbReference type="ARBA" id="ARBA00023002"/>
    </source>
</evidence>
<gene>
    <name evidence="10" type="ORF">PAC_00170</name>
</gene>
<dbReference type="InterPro" id="IPR002401">
    <property type="entry name" value="Cyt_P450_E_grp-I"/>
</dbReference>
<evidence type="ECO:0000256" key="2">
    <source>
        <dbReference type="ARBA" id="ARBA00010617"/>
    </source>
</evidence>
<dbReference type="STRING" id="576137.A0A1L7WC04"/>
<evidence type="ECO:0000256" key="7">
    <source>
        <dbReference type="ARBA" id="ARBA00023033"/>
    </source>
</evidence>
<proteinExistence type="inferred from homology"/>
<dbReference type="AlphaFoldDB" id="A0A1L7WC04"/>
<keyword evidence="3 8" id="KW-0349">Heme</keyword>
<keyword evidence="6 8" id="KW-0408">Iron</keyword>
<dbReference type="PANTHER" id="PTHR24305">
    <property type="entry name" value="CYTOCHROME P450"/>
    <property type="match status" value="1"/>
</dbReference>
<dbReference type="GO" id="GO:0016705">
    <property type="term" value="F:oxidoreductase activity, acting on paired donors, with incorporation or reduction of molecular oxygen"/>
    <property type="evidence" value="ECO:0007669"/>
    <property type="project" value="InterPro"/>
</dbReference>
<sequence>MGILARQVLLGGIEIDGKLIPSGTQVGTSSYAIHHNEEYFPNAFTYSPECWIVDPETGVSEEDVEQAHSAFCAFSLGSKGCIGKGLAYAELTVTLARVLFLFYLREAEGELIGGGKPELGFGRKRKNEYQIQDRFVGARDGPIIEFKARVVFAYWTVLFNKNPFMTVLNRTAIR</sequence>
<comment type="similarity">
    <text evidence="2 9">Belongs to the cytochrome P450 family.</text>
</comment>
<evidence type="ECO:0000256" key="6">
    <source>
        <dbReference type="ARBA" id="ARBA00023004"/>
    </source>
</evidence>
<dbReference type="InterPro" id="IPR001128">
    <property type="entry name" value="Cyt_P450"/>
</dbReference>
<dbReference type="OrthoDB" id="1470350at2759"/>
<keyword evidence="5 9" id="KW-0560">Oxidoreductase</keyword>
<dbReference type="InterPro" id="IPR036396">
    <property type="entry name" value="Cyt_P450_sf"/>
</dbReference>
<name>A0A1L7WC04_9HELO</name>
<evidence type="ECO:0000256" key="9">
    <source>
        <dbReference type="RuleBase" id="RU000461"/>
    </source>
</evidence>
<dbReference type="Pfam" id="PF00067">
    <property type="entry name" value="p450"/>
    <property type="match status" value="1"/>
</dbReference>
<evidence type="ECO:0000313" key="10">
    <source>
        <dbReference type="EMBL" id="CZR50298.1"/>
    </source>
</evidence>
<dbReference type="PRINTS" id="PR00463">
    <property type="entry name" value="EP450I"/>
</dbReference>
<comment type="cofactor">
    <cofactor evidence="1 8">
        <name>heme</name>
        <dbReference type="ChEBI" id="CHEBI:30413"/>
    </cofactor>
</comment>
<dbReference type="GO" id="GO:0005506">
    <property type="term" value="F:iron ion binding"/>
    <property type="evidence" value="ECO:0007669"/>
    <property type="project" value="InterPro"/>
</dbReference>
<keyword evidence="11" id="KW-1185">Reference proteome</keyword>
<evidence type="ECO:0000256" key="8">
    <source>
        <dbReference type="PIRSR" id="PIRSR602401-1"/>
    </source>
</evidence>
<dbReference type="PROSITE" id="PS00086">
    <property type="entry name" value="CYTOCHROME_P450"/>
    <property type="match status" value="1"/>
</dbReference>
<organism evidence="10 11">
    <name type="scientific">Phialocephala subalpina</name>
    <dbReference type="NCBI Taxonomy" id="576137"/>
    <lineage>
        <taxon>Eukaryota</taxon>
        <taxon>Fungi</taxon>
        <taxon>Dikarya</taxon>
        <taxon>Ascomycota</taxon>
        <taxon>Pezizomycotina</taxon>
        <taxon>Leotiomycetes</taxon>
        <taxon>Helotiales</taxon>
        <taxon>Mollisiaceae</taxon>
        <taxon>Phialocephala</taxon>
        <taxon>Phialocephala fortinii species complex</taxon>
    </lineage>
</organism>
<evidence type="ECO:0000256" key="3">
    <source>
        <dbReference type="ARBA" id="ARBA00022617"/>
    </source>
</evidence>
<dbReference type="InterPro" id="IPR017972">
    <property type="entry name" value="Cyt_P450_CS"/>
</dbReference>
<dbReference type="SUPFAM" id="SSF48264">
    <property type="entry name" value="Cytochrome P450"/>
    <property type="match status" value="1"/>
</dbReference>
<dbReference type="Proteomes" id="UP000184330">
    <property type="component" value="Unassembled WGS sequence"/>
</dbReference>
<feature type="binding site" description="axial binding residue" evidence="8">
    <location>
        <position position="81"/>
    </location>
    <ligand>
        <name>heme</name>
        <dbReference type="ChEBI" id="CHEBI:30413"/>
    </ligand>
    <ligandPart>
        <name>Fe</name>
        <dbReference type="ChEBI" id="CHEBI:18248"/>
    </ligandPart>
</feature>
<dbReference type="Gene3D" id="1.10.630.10">
    <property type="entry name" value="Cytochrome P450"/>
    <property type="match status" value="1"/>
</dbReference>